<evidence type="ECO:0000313" key="5">
    <source>
        <dbReference type="EMBL" id="KAA0119555.1"/>
    </source>
</evidence>
<accession>A0A5A7ZUM7</accession>
<evidence type="ECO:0000256" key="3">
    <source>
        <dbReference type="ARBA" id="ARBA00038502"/>
    </source>
</evidence>
<gene>
    <name evidence="5" type="ORF">FKX92_03190</name>
</gene>
<dbReference type="Pfam" id="PF13302">
    <property type="entry name" value="Acetyltransf_3"/>
    <property type="match status" value="1"/>
</dbReference>
<name>A0A5A7ZUM7_STRSA</name>
<sequence>MKHIYLKYLEEKDYSVWLEGFSNRLPSQSSFDDGLLDMTICTESWFADLVAKHRDFREKDQQYIWGIYDAKSGKHVGMVNLFVLARDDFQWAEIGYTIHNQFWRQGYARAMLEELKKVSLELGFHRLEAHVDLQNIPSQKLLEQADFYLEGVRKKFQKEDKEWKDRQVFVYILDCKCLEF</sequence>
<reference evidence="5 6" key="1">
    <citation type="submission" date="2019-06" db="EMBL/GenBank/DDBJ databases">
        <title>Genome sequence and analysis of a MDR-Streptococcus sanguis isolated from throat swab of children with scarlet fever from Hangzhou,China.</title>
        <authorList>
            <person name="Huang Y."/>
            <person name="Xie L."/>
            <person name="Liu W."/>
        </authorList>
    </citation>
    <scope>NUCLEOTIDE SEQUENCE [LARGE SCALE GENOMIC DNA]</scope>
    <source>
        <strain evidence="5 6">S28</strain>
    </source>
</reference>
<dbReference type="GO" id="GO:0008999">
    <property type="term" value="F:protein-N-terminal-alanine acetyltransferase activity"/>
    <property type="evidence" value="ECO:0007669"/>
    <property type="project" value="TreeGrafter"/>
</dbReference>
<organism evidence="5 6">
    <name type="scientific">Streptococcus sanguinis</name>
    <dbReference type="NCBI Taxonomy" id="1305"/>
    <lineage>
        <taxon>Bacteria</taxon>
        <taxon>Bacillati</taxon>
        <taxon>Bacillota</taxon>
        <taxon>Bacilli</taxon>
        <taxon>Lactobacillales</taxon>
        <taxon>Streptococcaceae</taxon>
        <taxon>Streptococcus</taxon>
    </lineage>
</organism>
<dbReference type="PROSITE" id="PS51186">
    <property type="entry name" value="GNAT"/>
    <property type="match status" value="1"/>
</dbReference>
<proteinExistence type="inferred from homology"/>
<dbReference type="InterPro" id="IPR051531">
    <property type="entry name" value="N-acetyltransferase"/>
</dbReference>
<dbReference type="InterPro" id="IPR016181">
    <property type="entry name" value="Acyl_CoA_acyltransferase"/>
</dbReference>
<evidence type="ECO:0000256" key="2">
    <source>
        <dbReference type="ARBA" id="ARBA00023315"/>
    </source>
</evidence>
<evidence type="ECO:0000313" key="6">
    <source>
        <dbReference type="Proteomes" id="UP000324105"/>
    </source>
</evidence>
<dbReference type="Proteomes" id="UP000324105">
    <property type="component" value="Unassembled WGS sequence"/>
</dbReference>
<dbReference type="InterPro" id="IPR000182">
    <property type="entry name" value="GNAT_dom"/>
</dbReference>
<dbReference type="AlphaFoldDB" id="A0A5A7ZUM7"/>
<comment type="similarity">
    <text evidence="3">Belongs to the acetyltransferase family. RimJ subfamily.</text>
</comment>
<dbReference type="RefSeq" id="WP_149565503.1">
    <property type="nucleotide sequence ID" value="NZ_VIBR01000001.1"/>
</dbReference>
<dbReference type="SUPFAM" id="SSF55729">
    <property type="entry name" value="Acyl-CoA N-acyltransferases (Nat)"/>
    <property type="match status" value="1"/>
</dbReference>
<keyword evidence="2" id="KW-0012">Acyltransferase</keyword>
<dbReference type="GO" id="GO:0005737">
    <property type="term" value="C:cytoplasm"/>
    <property type="evidence" value="ECO:0007669"/>
    <property type="project" value="TreeGrafter"/>
</dbReference>
<comment type="caution">
    <text evidence="5">The sequence shown here is derived from an EMBL/GenBank/DDBJ whole genome shotgun (WGS) entry which is preliminary data.</text>
</comment>
<keyword evidence="1 5" id="KW-0808">Transferase</keyword>
<dbReference type="PANTHER" id="PTHR43792">
    <property type="entry name" value="GNAT FAMILY, PUTATIVE (AFU_ORTHOLOGUE AFUA_3G00765)-RELATED-RELATED"/>
    <property type="match status" value="1"/>
</dbReference>
<feature type="domain" description="N-acetyltransferase" evidence="4">
    <location>
        <begin position="4"/>
        <end position="176"/>
    </location>
</feature>
<evidence type="ECO:0000256" key="1">
    <source>
        <dbReference type="ARBA" id="ARBA00022679"/>
    </source>
</evidence>
<evidence type="ECO:0000259" key="4">
    <source>
        <dbReference type="PROSITE" id="PS51186"/>
    </source>
</evidence>
<protein>
    <submittedName>
        <fullName evidence="5">GNAT family N-acetyltransferase</fullName>
    </submittedName>
</protein>
<dbReference type="EMBL" id="VIBR01000001">
    <property type="protein sequence ID" value="KAA0119555.1"/>
    <property type="molecule type" value="Genomic_DNA"/>
</dbReference>
<dbReference type="PANTHER" id="PTHR43792:SF8">
    <property type="entry name" value="[RIBOSOMAL PROTEIN US5]-ALANINE N-ACETYLTRANSFERASE"/>
    <property type="match status" value="1"/>
</dbReference>
<dbReference type="Gene3D" id="3.40.630.30">
    <property type="match status" value="1"/>
</dbReference>